<protein>
    <recommendedName>
        <fullName evidence="3">Transposase</fullName>
    </recommendedName>
</protein>
<dbReference type="RefSeq" id="WP_090751382.1">
    <property type="nucleotide sequence ID" value="NZ_CZQA01000015.1"/>
</dbReference>
<keyword evidence="2" id="KW-1185">Reference proteome</keyword>
<gene>
    <name evidence="1" type="ORF">COMA1_90071</name>
</gene>
<dbReference type="GO" id="GO:0003677">
    <property type="term" value="F:DNA binding"/>
    <property type="evidence" value="ECO:0007669"/>
    <property type="project" value="InterPro"/>
</dbReference>
<dbReference type="EMBL" id="CZQA01000015">
    <property type="protein sequence ID" value="CUS39813.1"/>
    <property type="molecule type" value="Genomic_DNA"/>
</dbReference>
<dbReference type="Gene3D" id="1.10.10.60">
    <property type="entry name" value="Homeodomain-like"/>
    <property type="match status" value="1"/>
</dbReference>
<proteinExistence type="predicted"/>
<dbReference type="GO" id="GO:0006313">
    <property type="term" value="P:DNA transposition"/>
    <property type="evidence" value="ECO:0007669"/>
    <property type="project" value="InterPro"/>
</dbReference>
<accession>A0A0S4LQH3</accession>
<dbReference type="GO" id="GO:0004803">
    <property type="term" value="F:transposase activity"/>
    <property type="evidence" value="ECO:0007669"/>
    <property type="project" value="InterPro"/>
</dbReference>
<dbReference type="Proteomes" id="UP000199032">
    <property type="component" value="Unassembled WGS sequence"/>
</dbReference>
<evidence type="ECO:0000313" key="1">
    <source>
        <dbReference type="EMBL" id="CUS39813.1"/>
    </source>
</evidence>
<name>A0A0S4LQH3_9BACT</name>
<sequence length="48" mass="5468">MGERRRCTIEYKREAVAMLDAPGVTVHQITTELGIGATALGRWRRKLR</sequence>
<dbReference type="SUPFAM" id="SSF46689">
    <property type="entry name" value="Homeodomain-like"/>
    <property type="match status" value="1"/>
</dbReference>
<evidence type="ECO:0000313" key="2">
    <source>
        <dbReference type="Proteomes" id="UP000199032"/>
    </source>
</evidence>
<evidence type="ECO:0008006" key="3">
    <source>
        <dbReference type="Google" id="ProtNLM"/>
    </source>
</evidence>
<dbReference type="AlphaFoldDB" id="A0A0S4LQH3"/>
<dbReference type="OrthoDB" id="52928at2"/>
<organism evidence="1 2">
    <name type="scientific">Candidatus Nitrospira nitrosa</name>
    <dbReference type="NCBI Taxonomy" id="1742972"/>
    <lineage>
        <taxon>Bacteria</taxon>
        <taxon>Pseudomonadati</taxon>
        <taxon>Nitrospirota</taxon>
        <taxon>Nitrospiria</taxon>
        <taxon>Nitrospirales</taxon>
        <taxon>Nitrospiraceae</taxon>
        <taxon>Nitrospira</taxon>
    </lineage>
</organism>
<dbReference type="STRING" id="1742972.COMA1_90071"/>
<dbReference type="InterPro" id="IPR009057">
    <property type="entry name" value="Homeodomain-like_sf"/>
</dbReference>
<dbReference type="Pfam" id="PF01527">
    <property type="entry name" value="HTH_Tnp_1"/>
    <property type="match status" value="1"/>
</dbReference>
<reference evidence="1 2" key="1">
    <citation type="submission" date="2015-10" db="EMBL/GenBank/DDBJ databases">
        <authorList>
            <person name="Gilbert D.G."/>
        </authorList>
    </citation>
    <scope>NUCLEOTIDE SEQUENCE [LARGE SCALE GENOMIC DNA]</scope>
    <source>
        <strain evidence="1">COMA1</strain>
    </source>
</reference>
<dbReference type="InterPro" id="IPR002514">
    <property type="entry name" value="Transposase_8"/>
</dbReference>